<feature type="compositionally biased region" description="Low complexity" evidence="16">
    <location>
        <begin position="380"/>
        <end position="414"/>
    </location>
</feature>
<dbReference type="SUPFAM" id="SSF53098">
    <property type="entry name" value="Ribonuclease H-like"/>
    <property type="match status" value="1"/>
</dbReference>
<evidence type="ECO:0000256" key="9">
    <source>
        <dbReference type="ARBA" id="ARBA00022842"/>
    </source>
</evidence>
<dbReference type="PROSITE" id="PS50994">
    <property type="entry name" value="INTEGRASE"/>
    <property type="match status" value="1"/>
</dbReference>
<reference evidence="19" key="1">
    <citation type="journal article" date="2022" name="Int. J. Mol. Sci.">
        <title>Draft Genome of Tanacetum Coccineum: Genomic Comparison of Closely Related Tanacetum-Family Plants.</title>
        <authorList>
            <person name="Yamashiro T."/>
            <person name="Shiraishi A."/>
            <person name="Nakayama K."/>
            <person name="Satake H."/>
        </authorList>
    </citation>
    <scope>NUCLEOTIDE SEQUENCE</scope>
</reference>
<feature type="domain" description="Integrase catalytic" evidence="18">
    <location>
        <begin position="44"/>
        <end position="137"/>
    </location>
</feature>
<evidence type="ECO:0000256" key="6">
    <source>
        <dbReference type="ARBA" id="ARBA00022750"/>
    </source>
</evidence>
<evidence type="ECO:0000256" key="11">
    <source>
        <dbReference type="ARBA" id="ARBA00022918"/>
    </source>
</evidence>
<name>A0ABQ4XK53_9ASTR</name>
<dbReference type="InterPro" id="IPR001584">
    <property type="entry name" value="Integrase_cat-core"/>
</dbReference>
<keyword evidence="15" id="KW-0863">Zinc-finger</keyword>
<evidence type="ECO:0000256" key="4">
    <source>
        <dbReference type="ARBA" id="ARBA00022722"/>
    </source>
</evidence>
<dbReference type="Gene3D" id="3.30.420.10">
    <property type="entry name" value="Ribonuclease H-like superfamily/Ribonuclease H"/>
    <property type="match status" value="2"/>
</dbReference>
<dbReference type="Gene3D" id="3.30.70.270">
    <property type="match status" value="3"/>
</dbReference>
<dbReference type="GO" id="GO:0003964">
    <property type="term" value="F:RNA-directed DNA polymerase activity"/>
    <property type="evidence" value="ECO:0007669"/>
    <property type="project" value="UniProtKB-KW"/>
</dbReference>
<dbReference type="InterPro" id="IPR021109">
    <property type="entry name" value="Peptidase_aspartic_dom_sf"/>
</dbReference>
<keyword evidence="2" id="KW-0808">Transferase</keyword>
<comment type="caution">
    <text evidence="19">The sequence shown here is derived from an EMBL/GenBank/DDBJ whole genome shotgun (WGS) entry which is preliminary data.</text>
</comment>
<keyword evidence="13" id="KW-0238">DNA-binding</keyword>
<sequence>MYQDLKKLYWWPDMKAEIATYVGKCLTCAKVKAEYQKPSGLLVQHVIPVWKWENITMDFVTKLPKMTSGQDTIWVIVDRLTKSAYFLPMKETDSMEKLTRQYLKEVVSRHGVPVSIISDRVSKFTSHFWKSLNEDLGWDRHLPLVEFSYNNSYHTSIKAAPFEALYGQKCRSPICWAEVGDAQLTGPEIIHETTEKIIQIKKRKLNPRYIRPFKILDRVGTLAYRLELPEQLSRVHSTFHVSNLKKCFEDEPLAIPLDEIQIDDKLNFIEEPVVMAAPIISISSDSSKESDSLPPTQDLPSVSPFLYSDDSEADGESEPAKQRPVSSSYDTLAPLSEFPLAPVVASPGIRRRPAILSDSRVRPIPARRLAWRRVSHHSSDLYSSPYSSSSSSPLDHSLSGHTSPDTTDADSSTPQRFVHRSLARTPRHSEAFRRWRYAPLSTPYPPTTSDSSLGSSSERSLDSSSPSTRPSRKRCRSPTSLVPSPTHDSRSISPTPADLLPPHKRFRVSYSSEDSGEGHMKVDTADAEAVTDVGISEGVVAHPKDGVGMGFEIAASDVREDDEEFEAEASATDTITKIETTQRQLEASQLVASGEGASLVERIGSLRLEYLKVRRDRNDTRKRLKRLKSYVKRHLEEALAAHEATHAANALEAENQSQNGSDGDNGNGGNGNGKNGNGGNGNPNENGRGDRPVARECTYQDFMKCQPLNFKGTEGVVGLIRWFEKMETMFHISNCLEKYQVKYATCILLNSALTWWNSHKRTIGTEAAFAMSWRELMKLMTEVYCPRNEIQKMESELLQDDARIANNLIDQKLKGYAVKNVENKRRLEVNQRDNREQQPPFKRPSVGGPCTVRCGKCNKVGHLTRDCKVTSSATSTQRGQVVGNKNGVGEARGKAYVLGGGEANPDSNVVKGAFLLNNHYTSMIFDSGADRSFVTTTFSTLLDITTDTLDVSYAVELADGRIFETNTILRGCTLGLLGHPFNIDLMPVELGSFDVIIGMDWLANYHAVIVCDEKIVRIPFGDEVLIVQCDKDGKGEKSKLSIISRTKTQKYIERGCLIFLAQVTKKEIENESEEKRLEDVSTVRDFSELQELSDKVFIRPSSSPWGASILFVKKKDGSFRMCIDYRELNKLTVKNRYPLPRIDDMFDQLQGSRVYSKIDLRSGYHQLRVREEDIPKTAFRTRYSHYDEEEHAKHLKLILELLKKEELYAKFSKCEFWLLKLQFLGHVIDSEGIHVDPTKIESIMDWASPKTPTEIRQFLGLAGYYR</sequence>
<evidence type="ECO:0000256" key="3">
    <source>
        <dbReference type="ARBA" id="ARBA00022695"/>
    </source>
</evidence>
<keyword evidence="10" id="KW-0229">DNA integration</keyword>
<keyword evidence="14" id="KW-0233">DNA recombination</keyword>
<dbReference type="InterPro" id="IPR056924">
    <property type="entry name" value="SH3_Tf2-1"/>
</dbReference>
<evidence type="ECO:0000313" key="20">
    <source>
        <dbReference type="Proteomes" id="UP001151760"/>
    </source>
</evidence>
<dbReference type="PANTHER" id="PTHR37984:SF5">
    <property type="entry name" value="PROTEIN NYNRIN-LIKE"/>
    <property type="match status" value="1"/>
</dbReference>
<evidence type="ECO:0000313" key="19">
    <source>
        <dbReference type="EMBL" id="GJS65187.1"/>
    </source>
</evidence>
<dbReference type="InterPro" id="IPR041588">
    <property type="entry name" value="Integrase_H2C2"/>
</dbReference>
<feature type="region of interest" description="Disordered" evidence="16">
    <location>
        <begin position="285"/>
        <end position="328"/>
    </location>
</feature>
<dbReference type="InterPro" id="IPR043502">
    <property type="entry name" value="DNA/RNA_pol_sf"/>
</dbReference>
<keyword evidence="20" id="KW-1185">Reference proteome</keyword>
<evidence type="ECO:0000256" key="16">
    <source>
        <dbReference type="SAM" id="MobiDB-lite"/>
    </source>
</evidence>
<keyword evidence="9" id="KW-0460">Magnesium</keyword>
<evidence type="ECO:0000256" key="2">
    <source>
        <dbReference type="ARBA" id="ARBA00022679"/>
    </source>
</evidence>
<dbReference type="InterPro" id="IPR000477">
    <property type="entry name" value="RT_dom"/>
</dbReference>
<keyword evidence="7" id="KW-0255">Endonuclease</keyword>
<dbReference type="Pfam" id="PF24626">
    <property type="entry name" value="SH3_Tf2-1"/>
    <property type="match status" value="1"/>
</dbReference>
<evidence type="ECO:0000256" key="13">
    <source>
        <dbReference type="ARBA" id="ARBA00023125"/>
    </source>
</evidence>
<keyword evidence="11 19" id="KW-0695">RNA-directed DNA polymerase</keyword>
<dbReference type="InterPro" id="IPR050951">
    <property type="entry name" value="Retrovirus_Pol_polyprotein"/>
</dbReference>
<feature type="region of interest" description="Disordered" evidence="16">
    <location>
        <begin position="439"/>
        <end position="504"/>
    </location>
</feature>
<evidence type="ECO:0000256" key="1">
    <source>
        <dbReference type="ARBA" id="ARBA00022670"/>
    </source>
</evidence>
<dbReference type="PROSITE" id="PS50158">
    <property type="entry name" value="ZF_CCHC"/>
    <property type="match status" value="1"/>
</dbReference>
<evidence type="ECO:0000256" key="5">
    <source>
        <dbReference type="ARBA" id="ARBA00022723"/>
    </source>
</evidence>
<keyword evidence="6" id="KW-0064">Aspartyl protease</keyword>
<dbReference type="Pfam" id="PF17921">
    <property type="entry name" value="Integrase_H2C2"/>
    <property type="match status" value="1"/>
</dbReference>
<dbReference type="InterPro" id="IPR036397">
    <property type="entry name" value="RNaseH_sf"/>
</dbReference>
<dbReference type="CDD" id="cd01647">
    <property type="entry name" value="RT_LTR"/>
    <property type="match status" value="1"/>
</dbReference>
<keyword evidence="1" id="KW-0645">Protease</keyword>
<evidence type="ECO:0000259" key="18">
    <source>
        <dbReference type="PROSITE" id="PS50994"/>
    </source>
</evidence>
<dbReference type="InterPro" id="IPR043128">
    <property type="entry name" value="Rev_trsase/Diguanyl_cyclase"/>
</dbReference>
<proteinExistence type="predicted"/>
<dbReference type="Pfam" id="PF08284">
    <property type="entry name" value="RVP_2"/>
    <property type="match status" value="1"/>
</dbReference>
<accession>A0ABQ4XK53</accession>
<dbReference type="Gene3D" id="1.10.340.70">
    <property type="match status" value="1"/>
</dbReference>
<dbReference type="Pfam" id="PF00078">
    <property type="entry name" value="RVT_1"/>
    <property type="match status" value="1"/>
</dbReference>
<evidence type="ECO:0000256" key="10">
    <source>
        <dbReference type="ARBA" id="ARBA00022908"/>
    </source>
</evidence>
<dbReference type="InterPro" id="IPR001878">
    <property type="entry name" value="Znf_CCHC"/>
</dbReference>
<feature type="compositionally biased region" description="Gly residues" evidence="16">
    <location>
        <begin position="663"/>
        <end position="681"/>
    </location>
</feature>
<gene>
    <name evidence="19" type="ORF">Tco_0679751</name>
</gene>
<dbReference type="InterPro" id="IPR012337">
    <property type="entry name" value="RNaseH-like_sf"/>
</dbReference>
<keyword evidence="4" id="KW-0540">Nuclease</keyword>
<keyword evidence="5" id="KW-0479">Metal-binding</keyword>
<dbReference type="PANTHER" id="PTHR37984">
    <property type="entry name" value="PROTEIN CBG26694"/>
    <property type="match status" value="1"/>
</dbReference>
<reference evidence="19" key="2">
    <citation type="submission" date="2022-01" db="EMBL/GenBank/DDBJ databases">
        <authorList>
            <person name="Yamashiro T."/>
            <person name="Shiraishi A."/>
            <person name="Satake H."/>
            <person name="Nakayama K."/>
        </authorList>
    </citation>
    <scope>NUCLEOTIDE SEQUENCE</scope>
</reference>
<evidence type="ECO:0000256" key="12">
    <source>
        <dbReference type="ARBA" id="ARBA00022932"/>
    </source>
</evidence>
<dbReference type="Gene3D" id="2.40.70.10">
    <property type="entry name" value="Acid Proteases"/>
    <property type="match status" value="1"/>
</dbReference>
<evidence type="ECO:0000256" key="7">
    <source>
        <dbReference type="ARBA" id="ARBA00022759"/>
    </source>
</evidence>
<evidence type="ECO:0000256" key="15">
    <source>
        <dbReference type="PROSITE-ProRule" id="PRU00047"/>
    </source>
</evidence>
<evidence type="ECO:0000256" key="14">
    <source>
        <dbReference type="ARBA" id="ARBA00023172"/>
    </source>
</evidence>
<dbReference type="Gene3D" id="3.10.10.10">
    <property type="entry name" value="HIV Type 1 Reverse Transcriptase, subunit A, domain 1"/>
    <property type="match status" value="1"/>
</dbReference>
<dbReference type="EMBL" id="BQNB010009560">
    <property type="protein sequence ID" value="GJS65187.1"/>
    <property type="molecule type" value="Genomic_DNA"/>
</dbReference>
<keyword evidence="8" id="KW-0378">Hydrolase</keyword>
<dbReference type="SUPFAM" id="SSF56672">
    <property type="entry name" value="DNA/RNA polymerases"/>
    <property type="match status" value="1"/>
</dbReference>
<keyword evidence="15" id="KW-0862">Zinc</keyword>
<dbReference type="SUPFAM" id="SSF50630">
    <property type="entry name" value="Acid proteases"/>
    <property type="match status" value="1"/>
</dbReference>
<feature type="compositionally biased region" description="Low complexity" evidence="16">
    <location>
        <begin position="447"/>
        <end position="469"/>
    </location>
</feature>
<organism evidence="19 20">
    <name type="scientific">Tanacetum coccineum</name>
    <dbReference type="NCBI Taxonomy" id="301880"/>
    <lineage>
        <taxon>Eukaryota</taxon>
        <taxon>Viridiplantae</taxon>
        <taxon>Streptophyta</taxon>
        <taxon>Embryophyta</taxon>
        <taxon>Tracheophyta</taxon>
        <taxon>Spermatophyta</taxon>
        <taxon>Magnoliopsida</taxon>
        <taxon>eudicotyledons</taxon>
        <taxon>Gunneridae</taxon>
        <taxon>Pentapetalae</taxon>
        <taxon>asterids</taxon>
        <taxon>campanulids</taxon>
        <taxon>Asterales</taxon>
        <taxon>Asteraceae</taxon>
        <taxon>Asteroideae</taxon>
        <taxon>Anthemideae</taxon>
        <taxon>Anthemidinae</taxon>
        <taxon>Tanacetum</taxon>
    </lineage>
</organism>
<protein>
    <submittedName>
        <fullName evidence="19">Reverse transcriptase domain-containing protein</fullName>
    </submittedName>
</protein>
<dbReference type="CDD" id="cd00303">
    <property type="entry name" value="retropepsin_like"/>
    <property type="match status" value="1"/>
</dbReference>
<feature type="region of interest" description="Disordered" evidence="16">
    <location>
        <begin position="654"/>
        <end position="692"/>
    </location>
</feature>
<keyword evidence="3" id="KW-0548">Nucleotidyltransferase</keyword>
<feature type="region of interest" description="Disordered" evidence="16">
    <location>
        <begin position="379"/>
        <end position="425"/>
    </location>
</feature>
<feature type="domain" description="CCHC-type" evidence="17">
    <location>
        <begin position="853"/>
        <end position="868"/>
    </location>
</feature>
<keyword evidence="12" id="KW-0239">DNA-directed DNA polymerase</keyword>
<evidence type="ECO:0000256" key="8">
    <source>
        <dbReference type="ARBA" id="ARBA00022801"/>
    </source>
</evidence>
<evidence type="ECO:0000259" key="17">
    <source>
        <dbReference type="PROSITE" id="PS50158"/>
    </source>
</evidence>
<dbReference type="Proteomes" id="UP001151760">
    <property type="component" value="Unassembled WGS sequence"/>
</dbReference>